<evidence type="ECO:0000313" key="9">
    <source>
        <dbReference type="Proteomes" id="UP001152798"/>
    </source>
</evidence>
<dbReference type="GO" id="GO:0016432">
    <property type="term" value="F:tRNA-uridine aminocarboxypropyltransferase activity"/>
    <property type="evidence" value="ECO:0007669"/>
    <property type="project" value="UniProtKB-EC"/>
</dbReference>
<evidence type="ECO:0000256" key="3">
    <source>
        <dbReference type="ARBA" id="ARBA00022691"/>
    </source>
</evidence>
<dbReference type="PANTHER" id="PTHR21392:SF0">
    <property type="entry name" value="TRNA-URIDINE AMINOCARBOXYPROPYLTRANSFERASE 2"/>
    <property type="match status" value="1"/>
</dbReference>
<keyword evidence="2" id="KW-0808">Transferase</keyword>
<comment type="catalytic activity">
    <reaction evidence="6">
        <text>a uridine in tRNA + S-adenosyl-L-methionine = a 3-[(3S)-3-amino-3-carboxypropyl]uridine in tRNA + S-methyl-5'-thioadenosine + H(+)</text>
        <dbReference type="Rhea" id="RHEA:62432"/>
        <dbReference type="Rhea" id="RHEA-COMP:13339"/>
        <dbReference type="Rhea" id="RHEA-COMP:16092"/>
        <dbReference type="ChEBI" id="CHEBI:15378"/>
        <dbReference type="ChEBI" id="CHEBI:17509"/>
        <dbReference type="ChEBI" id="CHEBI:59789"/>
        <dbReference type="ChEBI" id="CHEBI:65315"/>
        <dbReference type="ChEBI" id="CHEBI:82930"/>
        <dbReference type="EC" id="2.5.1.25"/>
    </reaction>
</comment>
<dbReference type="Proteomes" id="UP001152798">
    <property type="component" value="Chromosome 5"/>
</dbReference>
<evidence type="ECO:0000313" key="8">
    <source>
        <dbReference type="EMBL" id="CAH1402431.1"/>
    </source>
</evidence>
<evidence type="ECO:0000256" key="6">
    <source>
        <dbReference type="ARBA" id="ARBA00048718"/>
    </source>
</evidence>
<evidence type="ECO:0000256" key="2">
    <source>
        <dbReference type="ARBA" id="ARBA00022679"/>
    </source>
</evidence>
<dbReference type="InterPro" id="IPR039262">
    <property type="entry name" value="DTWD2/TAPT"/>
</dbReference>
<sequence length="246" mass="27788">MEELSPWMDLAELPADPPEMRQVCAECGRPSVVCWCSSLPEVPLKIKSRVIILQHPAEEKRCLRTAPMLQRGLAEGKCLVFRGKKFPQNKHEGLADILRMSNTILLYPSKDAVDLETVPKVDSEENGYNIVIIDGTWPQAKGIYNNAPILHGIKQVKLLVKNKSEYVIRSQPTDGCLSTLETATEALSVLESVDYRSTLLQPLRALCCYQLNHGAVIHDSTDFRIKTNTYPRRLGKRLNKFLKEFN</sequence>
<evidence type="ECO:0000256" key="1">
    <source>
        <dbReference type="ARBA" id="ARBA00012386"/>
    </source>
</evidence>
<dbReference type="AlphaFoldDB" id="A0A9P0MT69"/>
<proteinExistence type="inferred from homology"/>
<evidence type="ECO:0000259" key="7">
    <source>
        <dbReference type="SMART" id="SM01144"/>
    </source>
</evidence>
<dbReference type="SMART" id="SM01144">
    <property type="entry name" value="DTW"/>
    <property type="match status" value="1"/>
</dbReference>
<feature type="domain" description="DTW" evidence="7">
    <location>
        <begin position="20"/>
        <end position="215"/>
    </location>
</feature>
<dbReference type="InterPro" id="IPR005636">
    <property type="entry name" value="DTW"/>
</dbReference>
<comment type="similarity">
    <text evidence="5">Belongs to the TDD superfamily. DTWD2 family.</text>
</comment>
<name>A0A9P0MT69_NEZVI</name>
<dbReference type="Pfam" id="PF03942">
    <property type="entry name" value="DTW"/>
    <property type="match status" value="1"/>
</dbReference>
<organism evidence="8 9">
    <name type="scientific">Nezara viridula</name>
    <name type="common">Southern green stink bug</name>
    <name type="synonym">Cimex viridulus</name>
    <dbReference type="NCBI Taxonomy" id="85310"/>
    <lineage>
        <taxon>Eukaryota</taxon>
        <taxon>Metazoa</taxon>
        <taxon>Ecdysozoa</taxon>
        <taxon>Arthropoda</taxon>
        <taxon>Hexapoda</taxon>
        <taxon>Insecta</taxon>
        <taxon>Pterygota</taxon>
        <taxon>Neoptera</taxon>
        <taxon>Paraneoptera</taxon>
        <taxon>Hemiptera</taxon>
        <taxon>Heteroptera</taxon>
        <taxon>Panheteroptera</taxon>
        <taxon>Pentatomomorpha</taxon>
        <taxon>Pentatomoidea</taxon>
        <taxon>Pentatomidae</taxon>
        <taxon>Pentatominae</taxon>
        <taxon>Nezara</taxon>
    </lineage>
</organism>
<reference evidence="8" key="1">
    <citation type="submission" date="2022-01" db="EMBL/GenBank/DDBJ databases">
        <authorList>
            <person name="King R."/>
        </authorList>
    </citation>
    <scope>NUCLEOTIDE SEQUENCE</scope>
</reference>
<dbReference type="EMBL" id="OV725081">
    <property type="protein sequence ID" value="CAH1402431.1"/>
    <property type="molecule type" value="Genomic_DNA"/>
</dbReference>
<keyword evidence="9" id="KW-1185">Reference proteome</keyword>
<keyword evidence="3" id="KW-0949">S-adenosyl-L-methionine</keyword>
<evidence type="ECO:0000256" key="4">
    <source>
        <dbReference type="ARBA" id="ARBA00022694"/>
    </source>
</evidence>
<dbReference type="PANTHER" id="PTHR21392">
    <property type="entry name" value="TRNA-URIDINE AMINOCARBOXYPROPYLTRANSFERASE 2"/>
    <property type="match status" value="1"/>
</dbReference>
<protein>
    <recommendedName>
        <fullName evidence="1">tRNA-uridine aminocarboxypropyltransferase</fullName>
        <ecNumber evidence="1">2.5.1.25</ecNumber>
    </recommendedName>
</protein>
<keyword evidence="4" id="KW-0819">tRNA processing</keyword>
<accession>A0A9P0MT69</accession>
<dbReference type="OrthoDB" id="408541at2759"/>
<evidence type="ECO:0000256" key="5">
    <source>
        <dbReference type="ARBA" id="ARBA00034489"/>
    </source>
</evidence>
<dbReference type="GO" id="GO:0008033">
    <property type="term" value="P:tRNA processing"/>
    <property type="evidence" value="ECO:0007669"/>
    <property type="project" value="UniProtKB-KW"/>
</dbReference>
<dbReference type="EC" id="2.5.1.25" evidence="1"/>
<gene>
    <name evidence="8" type="ORF">NEZAVI_LOCUS11251</name>
</gene>